<accession>A0ABQ9Y1Z2</accession>
<gene>
    <name evidence="1" type="ORF">BLNAU_7186</name>
</gene>
<organism evidence="1 2">
    <name type="scientific">Blattamonas nauphoetae</name>
    <dbReference type="NCBI Taxonomy" id="2049346"/>
    <lineage>
        <taxon>Eukaryota</taxon>
        <taxon>Metamonada</taxon>
        <taxon>Preaxostyla</taxon>
        <taxon>Oxymonadida</taxon>
        <taxon>Blattamonas</taxon>
    </lineage>
</organism>
<comment type="caution">
    <text evidence="1">The sequence shown here is derived from an EMBL/GenBank/DDBJ whole genome shotgun (WGS) entry which is preliminary data.</text>
</comment>
<sequence>MPFEDQSTIYNSLVALVKAEHPFDTALQDKAVHFLKSLEPKWDAQLAARLVTDLVPSSAGSYSGFAMSILTLLSSQHSTVVAAALSFLYKATNESSPAIRCCLVESDLISKVLATFQPHTLSIAGNEAIINELNVLIRDCLFLANPSSLNELGVKTAVDAFNHREMIFQKAVIPSSQFVTFLISNRHILNGDLFNNFMDLLAVFIQICPFHRPTLEFVLASPIPMALSSRFSFVEGAMYLWGILMVINYSLKEWKKHRHEVAQSAKRMIQALISEDFEDTLEQMLMNDKDGNFGRNLVDESTSPEQFQNHFCGHSSDVGNARIASADEQILGWPSIVQKWFALLGSSFSTRLSFTVTSSTVLSPNNSLRH</sequence>
<evidence type="ECO:0000313" key="1">
    <source>
        <dbReference type="EMBL" id="KAK2957752.1"/>
    </source>
</evidence>
<name>A0ABQ9Y1Z2_9EUKA</name>
<reference evidence="1 2" key="1">
    <citation type="journal article" date="2022" name="bioRxiv">
        <title>Genomics of Preaxostyla Flagellates Illuminates Evolutionary Transitions and the Path Towards Mitochondrial Loss.</title>
        <authorList>
            <person name="Novak L.V.F."/>
            <person name="Treitli S.C."/>
            <person name="Pyrih J."/>
            <person name="Halakuc P."/>
            <person name="Pipaliya S.V."/>
            <person name="Vacek V."/>
            <person name="Brzon O."/>
            <person name="Soukal P."/>
            <person name="Eme L."/>
            <person name="Dacks J.B."/>
            <person name="Karnkowska A."/>
            <person name="Elias M."/>
            <person name="Hampl V."/>
        </authorList>
    </citation>
    <scope>NUCLEOTIDE SEQUENCE [LARGE SCALE GENOMIC DNA]</scope>
    <source>
        <strain evidence="1">NAU3</strain>
        <tissue evidence="1">Gut</tissue>
    </source>
</reference>
<keyword evidence="2" id="KW-1185">Reference proteome</keyword>
<dbReference type="EMBL" id="JARBJD010000043">
    <property type="protein sequence ID" value="KAK2957752.1"/>
    <property type="molecule type" value="Genomic_DNA"/>
</dbReference>
<dbReference type="Proteomes" id="UP001281761">
    <property type="component" value="Unassembled WGS sequence"/>
</dbReference>
<protein>
    <submittedName>
        <fullName evidence="1">Uncharacterized protein</fullName>
    </submittedName>
</protein>
<proteinExistence type="predicted"/>
<evidence type="ECO:0000313" key="2">
    <source>
        <dbReference type="Proteomes" id="UP001281761"/>
    </source>
</evidence>